<evidence type="ECO:0000313" key="4">
    <source>
        <dbReference type="EMBL" id="MDR7623139.1"/>
    </source>
</evidence>
<dbReference type="PROSITE" id="PS50937">
    <property type="entry name" value="HTH_MERR_2"/>
    <property type="match status" value="1"/>
</dbReference>
<dbReference type="EMBL" id="JAQLSF010000001">
    <property type="protein sequence ID" value="MDB1563850.1"/>
    <property type="molecule type" value="Genomic_DNA"/>
</dbReference>
<name>A0A2S3UGW0_LACPA</name>
<evidence type="ECO:0000313" key="7">
    <source>
        <dbReference type="Proteomes" id="UP001212327"/>
    </source>
</evidence>
<dbReference type="InterPro" id="IPR047057">
    <property type="entry name" value="MerR_fam"/>
</dbReference>
<evidence type="ECO:0000313" key="8">
    <source>
        <dbReference type="Proteomes" id="UP001268544"/>
    </source>
</evidence>
<dbReference type="Gene3D" id="1.10.1660.10">
    <property type="match status" value="1"/>
</dbReference>
<dbReference type="InterPro" id="IPR009061">
    <property type="entry name" value="DNA-bd_dom_put_sf"/>
</dbReference>
<comment type="caution">
    <text evidence="3">The sequence shown here is derived from an EMBL/GenBank/DDBJ whole genome shotgun (WGS) entry which is preliminary data.</text>
</comment>
<dbReference type="AlphaFoldDB" id="A0A2S3UGW0"/>
<reference evidence="5 6" key="1">
    <citation type="journal article" date="2015" name="J. Am. Soc. Brew. Chem.">
        <title>Dissolved carbon dioxide selects for lactic acid bacteria able to grow in and spoil packaged beer.</title>
        <authorList>
            <person name="Bergsveinson J."/>
            <person name="Redekop A."/>
            <person name="Zoerb S."/>
            <person name="Ziola B."/>
        </authorList>
    </citation>
    <scope>NUCLEOTIDE SEQUENCE [LARGE SCALE GENOMIC DNA]</scope>
    <source>
        <strain evidence="5 6">CCC B1205</strain>
    </source>
</reference>
<reference evidence="3 7" key="2">
    <citation type="submission" date="2023-01" db="EMBL/GenBank/DDBJ databases">
        <title>Complete genome sequence of Lacticaseibacillus paracasei SRCM217440 isolated from Makgeolli.</title>
        <authorList>
            <person name="Yang H.-G."/>
            <person name="Jeong S.-J."/>
            <person name="Ha G.-S."/>
            <person name="Yang H.-J."/>
            <person name="Jeong D.-Y."/>
        </authorList>
    </citation>
    <scope>NUCLEOTIDE SEQUENCE [LARGE SCALE GENOMIC DNA]</scope>
    <source>
        <strain evidence="3 7">SRCM217440</strain>
    </source>
</reference>
<dbReference type="GO" id="GO:0003700">
    <property type="term" value="F:DNA-binding transcription factor activity"/>
    <property type="evidence" value="ECO:0007669"/>
    <property type="project" value="InterPro"/>
</dbReference>
<reference evidence="4" key="4">
    <citation type="submission" date="2024-03" db="EMBL/GenBank/DDBJ databases">
        <title>Lacticaseibacillus paracasei KCKM 0992.</title>
        <authorList>
            <person name="Kim T.W."/>
        </authorList>
    </citation>
    <scope>NUCLEOTIDE SEQUENCE</scope>
    <source>
        <strain evidence="4">KCKM 0992</strain>
    </source>
</reference>
<gene>
    <name evidence="5" type="ORF">ACX51_04025</name>
    <name evidence="3" type="ORF">PGA78_03520</name>
    <name evidence="4" type="ORF">RF672_00555</name>
</gene>
<dbReference type="PANTHER" id="PTHR30204">
    <property type="entry name" value="REDOX-CYCLING DRUG-SENSING TRANSCRIPTIONAL ACTIVATOR SOXR"/>
    <property type="match status" value="1"/>
</dbReference>
<evidence type="ECO:0000256" key="1">
    <source>
        <dbReference type="ARBA" id="ARBA00023125"/>
    </source>
</evidence>
<evidence type="ECO:0000313" key="6">
    <source>
        <dbReference type="Proteomes" id="UP000237433"/>
    </source>
</evidence>
<dbReference type="CDD" id="cd01109">
    <property type="entry name" value="HTH_YyaN"/>
    <property type="match status" value="1"/>
</dbReference>
<organism evidence="3 7">
    <name type="scientific">Lacticaseibacillus paracasei</name>
    <name type="common">Lactobacillus paracasei</name>
    <dbReference type="NCBI Taxonomy" id="1597"/>
    <lineage>
        <taxon>Bacteria</taxon>
        <taxon>Bacillati</taxon>
        <taxon>Bacillota</taxon>
        <taxon>Bacilli</taxon>
        <taxon>Lactobacillales</taxon>
        <taxon>Lactobacillaceae</taxon>
        <taxon>Lacticaseibacillus</taxon>
    </lineage>
</organism>
<keyword evidence="1" id="KW-0238">DNA-binding</keyword>
<dbReference type="InterPro" id="IPR000551">
    <property type="entry name" value="MerR-type_HTH_dom"/>
</dbReference>
<dbReference type="Pfam" id="PF13411">
    <property type="entry name" value="MerR_1"/>
    <property type="match status" value="1"/>
</dbReference>
<feature type="domain" description="HTH merR-type" evidence="2">
    <location>
        <begin position="2"/>
        <end position="71"/>
    </location>
</feature>
<proteinExistence type="predicted"/>
<dbReference type="EMBL" id="JAVKVH010000001">
    <property type="protein sequence ID" value="MDR7623139.1"/>
    <property type="molecule type" value="Genomic_DNA"/>
</dbReference>
<dbReference type="SMART" id="SM00422">
    <property type="entry name" value="HTH_MERR"/>
    <property type="match status" value="1"/>
</dbReference>
<sequence length="147" mass="16448">MTYTIKEAAEQSGLSVYTLRFYDKAGLLPFVARNPAGYRVFTDGDLNLLHTIQCLKNTGMKINDIRTYITLVMQGVGSVDSRRVLLQAHRQAVVEQQARIAQSLQEVDYKLQMYAAPDAEAQVQAELNLAEAEKRALGLPDPYQQAE</sequence>
<dbReference type="Proteomes" id="UP001268544">
    <property type="component" value="Unassembled WGS sequence"/>
</dbReference>
<dbReference type="PRINTS" id="PR00040">
    <property type="entry name" value="HTHMERR"/>
</dbReference>
<dbReference type="GO" id="GO:0003677">
    <property type="term" value="F:DNA binding"/>
    <property type="evidence" value="ECO:0007669"/>
    <property type="project" value="UniProtKB-KW"/>
</dbReference>
<evidence type="ECO:0000313" key="3">
    <source>
        <dbReference type="EMBL" id="MDB1563850.1"/>
    </source>
</evidence>
<reference evidence="8" key="3">
    <citation type="submission" date="2023-07" db="EMBL/GenBank/DDBJ databases">
        <title>Lacticaseibacillus paracasei KCKM 0992.</title>
        <authorList>
            <person name="Kim T.W."/>
        </authorList>
    </citation>
    <scope>NUCLEOTIDE SEQUENCE [LARGE SCALE GENOMIC DNA]</scope>
    <source>
        <strain evidence="8">KCKM 0992</strain>
    </source>
</reference>
<dbReference type="SUPFAM" id="SSF46955">
    <property type="entry name" value="Putative DNA-binding domain"/>
    <property type="match status" value="1"/>
</dbReference>
<dbReference type="Proteomes" id="UP001212327">
    <property type="component" value="Unassembled WGS sequence"/>
</dbReference>
<evidence type="ECO:0000313" key="5">
    <source>
        <dbReference type="EMBL" id="POE43688.1"/>
    </source>
</evidence>
<protein>
    <submittedName>
        <fullName evidence="3">MerR family transcriptional regulator</fullName>
    </submittedName>
</protein>
<dbReference type="PANTHER" id="PTHR30204:SF82">
    <property type="entry name" value="TRANSCRIPTIONAL REGULATOR, MERR FAMILY"/>
    <property type="match status" value="1"/>
</dbReference>
<dbReference type="RefSeq" id="WP_003585957.1">
    <property type="nucleotide sequence ID" value="NZ_AP018392.1"/>
</dbReference>
<evidence type="ECO:0000259" key="2">
    <source>
        <dbReference type="PROSITE" id="PS50937"/>
    </source>
</evidence>
<dbReference type="EMBL" id="LGIY01000004">
    <property type="protein sequence ID" value="POE43688.1"/>
    <property type="molecule type" value="Genomic_DNA"/>
</dbReference>
<dbReference type="Proteomes" id="UP000237433">
    <property type="component" value="Unassembled WGS sequence"/>
</dbReference>
<accession>A0A2S3UGW0</accession>